<comment type="caution">
    <text evidence="4">The sequence shown here is derived from an EMBL/GenBank/DDBJ whole genome shotgun (WGS) entry which is preliminary data.</text>
</comment>
<feature type="domain" description="Alpha/beta hydrolase fold-3" evidence="3">
    <location>
        <begin position="491"/>
        <end position="550"/>
    </location>
</feature>
<evidence type="ECO:0000256" key="2">
    <source>
        <dbReference type="SAM" id="SignalP"/>
    </source>
</evidence>
<reference evidence="5" key="1">
    <citation type="submission" date="2015-09" db="EMBL/GenBank/DDBJ databases">
        <authorList>
            <person name="Fill T.P."/>
            <person name="Baretta J.F."/>
            <person name="de Almeida L.G."/>
            <person name="Rocha M."/>
            <person name="de Souza D.H."/>
            <person name="Malavazi I."/>
            <person name="Cerdeira L.T."/>
            <person name="Hong H."/>
            <person name="Samborskyy M."/>
            <person name="de Vasconcelos A.T."/>
            <person name="Leadlay P."/>
            <person name="Rodrigues-Filho E."/>
        </authorList>
    </citation>
    <scope>NUCLEOTIDE SEQUENCE [LARGE SCALE GENOMIC DNA]</scope>
    <source>
        <strain evidence="5">LaBioMMi 136</strain>
    </source>
</reference>
<feature type="compositionally biased region" description="Polar residues" evidence="1">
    <location>
        <begin position="563"/>
        <end position="576"/>
    </location>
</feature>
<dbReference type="GO" id="GO:0017000">
    <property type="term" value="P:antibiotic biosynthetic process"/>
    <property type="evidence" value="ECO:0007669"/>
    <property type="project" value="UniProtKB-ARBA"/>
</dbReference>
<dbReference type="SUPFAM" id="SSF53474">
    <property type="entry name" value="alpha/beta-Hydrolases"/>
    <property type="match status" value="1"/>
</dbReference>
<dbReference type="AlphaFoldDB" id="A0A1S9RFI8"/>
<sequence>MKIIHQFCSFLVAARLVSAVPVTQLPADLDHSAHDLVAYGSDQVELRSRNLANPLEARIDCQRIGNTIMRIGTSAAVVAFIHVGTDFAAYVCEKEAAERCVRYVGYVQHALDGLFIVMGYMHGSIGTSTTNQQQSFESGAVRRDLTPSTTWEGLDQALQGDGWKFDYMEQIDVSNATLHKRDSDPSLIHRSIARNVAVDNLGNTSDIAFNFFDNGDLNLQFAGDFGSLPSGTGQSPTLHRRFDGAGFKIAATTRVTSKLTRDHQRSMAYYIAQDWANDAYRTSMSDYIGLVKTDHTANFYFRIIPEIKGFGLNYESVNICGQLAPFLRVEYEVEDDEWASIHLVHIELSSYFYWRFHWNLTRSAASSVSRQSESDAQGPNVILYLPPGPIFQGHADRVQEEINSIDTTPENREWAVNTVPTSGFTPQQTLASTTSATVVTVNYRLGSVSPPTTSNEDTIQNSVQKSLLPSSSPPSHSISQSQLQSQLSFYEYPTPIHDTLAAFDWIQTHLQPAQLGVFGSHIGGSLALMLALTEAQSVKAVASIMPICDWPGLDEYCTTEQLSASGGTNDQASQGKSTKRASKKKAHRVTAPTDLVPLLAAREALFASPERCFDAFASPILFLRSAGRDVPRSFPEYMTGPEYPLPVLKTTSRGTLDESLSNPEIDPLAAEEDEVSEASHPTVRRRKALSRWPPYGLDYGAGGRGWDGNGVRRLQVTLPWVRVYVEGAEGKENGSVLAEQGEEMVSVMHRACFFGREKGFGERRVSLERDLGEGGLGTGAELEEKVGGWFKGIFDGSIRDE</sequence>
<accession>A0A1S9RFI8</accession>
<evidence type="ECO:0000313" key="4">
    <source>
        <dbReference type="EMBL" id="OOQ84247.1"/>
    </source>
</evidence>
<feature type="signal peptide" evidence="2">
    <location>
        <begin position="1"/>
        <end position="19"/>
    </location>
</feature>
<evidence type="ECO:0000256" key="1">
    <source>
        <dbReference type="SAM" id="MobiDB-lite"/>
    </source>
</evidence>
<dbReference type="InterPro" id="IPR029058">
    <property type="entry name" value="AB_hydrolase_fold"/>
</dbReference>
<proteinExistence type="predicted"/>
<protein>
    <recommendedName>
        <fullName evidence="3">Alpha/beta hydrolase fold-3 domain-containing protein</fullName>
    </recommendedName>
</protein>
<name>A0A1S9RFI8_PENBI</name>
<feature type="region of interest" description="Disordered" evidence="1">
    <location>
        <begin position="563"/>
        <end position="587"/>
    </location>
</feature>
<evidence type="ECO:0000259" key="3">
    <source>
        <dbReference type="Pfam" id="PF07859"/>
    </source>
</evidence>
<dbReference type="Gene3D" id="3.40.50.1820">
    <property type="entry name" value="alpha/beta hydrolase"/>
    <property type="match status" value="1"/>
</dbReference>
<dbReference type="GO" id="GO:0072330">
    <property type="term" value="P:monocarboxylic acid biosynthetic process"/>
    <property type="evidence" value="ECO:0007669"/>
    <property type="project" value="UniProtKB-ARBA"/>
</dbReference>
<gene>
    <name evidence="4" type="ORF">PEBR_33845</name>
</gene>
<dbReference type="Pfam" id="PF07859">
    <property type="entry name" value="Abhydrolase_3"/>
    <property type="match status" value="1"/>
</dbReference>
<feature type="compositionally biased region" description="Basic residues" evidence="1">
    <location>
        <begin position="577"/>
        <end position="587"/>
    </location>
</feature>
<dbReference type="GO" id="GO:0016787">
    <property type="term" value="F:hydrolase activity"/>
    <property type="evidence" value="ECO:0007669"/>
    <property type="project" value="InterPro"/>
</dbReference>
<dbReference type="Proteomes" id="UP000190744">
    <property type="component" value="Unassembled WGS sequence"/>
</dbReference>
<feature type="chain" id="PRO_5012459067" description="Alpha/beta hydrolase fold-3 domain-containing protein" evidence="2">
    <location>
        <begin position="20"/>
        <end position="801"/>
    </location>
</feature>
<dbReference type="EMBL" id="LJBN01000183">
    <property type="protein sequence ID" value="OOQ84247.1"/>
    <property type="molecule type" value="Genomic_DNA"/>
</dbReference>
<evidence type="ECO:0000313" key="5">
    <source>
        <dbReference type="Proteomes" id="UP000190744"/>
    </source>
</evidence>
<organism evidence="4 5">
    <name type="scientific">Penicillium brasilianum</name>
    <dbReference type="NCBI Taxonomy" id="104259"/>
    <lineage>
        <taxon>Eukaryota</taxon>
        <taxon>Fungi</taxon>
        <taxon>Dikarya</taxon>
        <taxon>Ascomycota</taxon>
        <taxon>Pezizomycotina</taxon>
        <taxon>Eurotiomycetes</taxon>
        <taxon>Eurotiomycetidae</taxon>
        <taxon>Eurotiales</taxon>
        <taxon>Aspergillaceae</taxon>
        <taxon>Penicillium</taxon>
    </lineage>
</organism>
<keyword evidence="2" id="KW-0732">Signal</keyword>
<dbReference type="InterPro" id="IPR013094">
    <property type="entry name" value="AB_hydrolase_3"/>
</dbReference>